<dbReference type="FunFam" id="3.30.70.360:FF:000014">
    <property type="entry name" value="N-acyl-L-amino acid amidohydrolase"/>
    <property type="match status" value="1"/>
</dbReference>
<accession>A0AB39HPR7</accession>
<keyword evidence="3" id="KW-0464">Manganese</keyword>
<dbReference type="SUPFAM" id="SSF55031">
    <property type="entry name" value="Bacterial exopeptidase dimerisation domain"/>
    <property type="match status" value="1"/>
</dbReference>
<dbReference type="InterPro" id="IPR011650">
    <property type="entry name" value="Peptidase_M20_dimer"/>
</dbReference>
<keyword evidence="2" id="KW-0378">Hydrolase</keyword>
<feature type="binding site" evidence="3">
    <location>
        <position position="140"/>
    </location>
    <ligand>
        <name>Mn(2+)</name>
        <dbReference type="ChEBI" id="CHEBI:29035"/>
        <label>2</label>
    </ligand>
</feature>
<dbReference type="GO" id="GO:0016787">
    <property type="term" value="F:hydrolase activity"/>
    <property type="evidence" value="ECO:0007669"/>
    <property type="project" value="UniProtKB-KW"/>
</dbReference>
<dbReference type="InterPro" id="IPR017439">
    <property type="entry name" value="Amidohydrolase"/>
</dbReference>
<dbReference type="RefSeq" id="WP_368653223.1">
    <property type="nucleotide sequence ID" value="NZ_CP162599.1"/>
</dbReference>
<dbReference type="InterPro" id="IPR036264">
    <property type="entry name" value="Bact_exopeptidase_dim_dom"/>
</dbReference>
<feature type="binding site" evidence="3">
    <location>
        <position position="165"/>
    </location>
    <ligand>
        <name>Mn(2+)</name>
        <dbReference type="ChEBI" id="CHEBI:29035"/>
        <label>2</label>
    </ligand>
</feature>
<dbReference type="Pfam" id="PF01546">
    <property type="entry name" value="Peptidase_M20"/>
    <property type="match status" value="1"/>
</dbReference>
<name>A0AB39HPR7_9BACI</name>
<comment type="similarity">
    <text evidence="1">Belongs to the peptidase M20 family.</text>
</comment>
<dbReference type="Gene3D" id="3.30.70.360">
    <property type="match status" value="1"/>
</dbReference>
<dbReference type="EMBL" id="CP162599">
    <property type="protein sequence ID" value="XDK32535.1"/>
    <property type="molecule type" value="Genomic_DNA"/>
</dbReference>
<dbReference type="PANTHER" id="PTHR11014">
    <property type="entry name" value="PEPTIDASE M20 FAMILY MEMBER"/>
    <property type="match status" value="1"/>
</dbReference>
<dbReference type="SUPFAM" id="SSF53187">
    <property type="entry name" value="Zn-dependent exopeptidases"/>
    <property type="match status" value="1"/>
</dbReference>
<feature type="binding site" evidence="3">
    <location>
        <position position="364"/>
    </location>
    <ligand>
        <name>Mn(2+)</name>
        <dbReference type="ChEBI" id="CHEBI:29035"/>
        <label>2</label>
    </ligand>
</feature>
<dbReference type="PANTHER" id="PTHR11014:SF63">
    <property type="entry name" value="METALLOPEPTIDASE, PUTATIVE (AFU_ORTHOLOGUE AFUA_6G09600)-RELATED"/>
    <property type="match status" value="1"/>
</dbReference>
<protein>
    <submittedName>
        <fullName evidence="5">M20 family metallopeptidase</fullName>
    </submittedName>
</protein>
<dbReference type="Gene3D" id="3.40.630.10">
    <property type="entry name" value="Zn peptidases"/>
    <property type="match status" value="1"/>
</dbReference>
<feature type="binding site" evidence="3">
    <location>
        <position position="104"/>
    </location>
    <ligand>
        <name>Mn(2+)</name>
        <dbReference type="ChEBI" id="CHEBI:29035"/>
        <label>2</label>
    </ligand>
</feature>
<keyword evidence="3" id="KW-0479">Metal-binding</keyword>
<evidence type="ECO:0000259" key="4">
    <source>
        <dbReference type="Pfam" id="PF07687"/>
    </source>
</evidence>
<evidence type="ECO:0000256" key="3">
    <source>
        <dbReference type="PIRSR" id="PIRSR005962-1"/>
    </source>
</evidence>
<proteinExistence type="inferred from homology"/>
<comment type="cofactor">
    <cofactor evidence="3">
        <name>Mn(2+)</name>
        <dbReference type="ChEBI" id="CHEBI:29035"/>
    </cofactor>
    <text evidence="3">The Mn(2+) ion enhances activity.</text>
</comment>
<dbReference type="PIRSF" id="PIRSF005962">
    <property type="entry name" value="Pept_M20D_amidohydro"/>
    <property type="match status" value="1"/>
</dbReference>
<dbReference type="CDD" id="cd08021">
    <property type="entry name" value="M20_Acy1_YhaA-like"/>
    <property type="match status" value="1"/>
</dbReference>
<sequence>MDIQALHKELEEIFPKMVEIRRDLHENPELGFEEVRTPQVIADYLRSLDIDVRTEVGGRGVVGTLKGGKPGKTIALRADFDALPIQDEKDVEYKSKVPNKMHACGHDGHTATLLGVATVLAKHREELEGTVVFLHQHAEEIAPGGAKPMVEDGCLDGVDYVFGAHLSSTTPCGTINYCEGYTSAAADAFEITINGKGGHGAHPHTTVDPVLTVGHLVVNLQQIVSRNVDPIESAVLSIGSIHTGNAGNVIPDSVTLNGTIRSYDPDIRDLLENRMKEITEATCALTGASCEIKYSRGYDALWNHPKETQYLRDVAIETLGEENVSEKKPGMGAEDFTYYVQKVPGTFFNVGARLDDDSKVFPHHHPRFDIKEDALLVGAKVFVAAVANANRLK</sequence>
<dbReference type="InterPro" id="IPR002933">
    <property type="entry name" value="Peptidase_M20"/>
</dbReference>
<gene>
    <name evidence="5" type="ORF">AB4Y30_16240</name>
</gene>
<organism evidence="5">
    <name type="scientific">Ornithinibacillus sp. 4-3</name>
    <dbReference type="NCBI Taxonomy" id="3231488"/>
    <lineage>
        <taxon>Bacteria</taxon>
        <taxon>Bacillati</taxon>
        <taxon>Bacillota</taxon>
        <taxon>Bacilli</taxon>
        <taxon>Bacillales</taxon>
        <taxon>Bacillaceae</taxon>
        <taxon>Ornithinibacillus</taxon>
    </lineage>
</organism>
<dbReference type="AlphaFoldDB" id="A0AB39HPR7"/>
<dbReference type="NCBIfam" id="TIGR01891">
    <property type="entry name" value="amidohydrolases"/>
    <property type="match status" value="1"/>
</dbReference>
<feature type="binding site" evidence="3">
    <location>
        <position position="106"/>
    </location>
    <ligand>
        <name>Mn(2+)</name>
        <dbReference type="ChEBI" id="CHEBI:29035"/>
        <label>2</label>
    </ligand>
</feature>
<feature type="domain" description="Peptidase M20 dimerisation" evidence="4">
    <location>
        <begin position="188"/>
        <end position="281"/>
    </location>
</feature>
<evidence type="ECO:0000256" key="1">
    <source>
        <dbReference type="ARBA" id="ARBA00006153"/>
    </source>
</evidence>
<reference evidence="5" key="1">
    <citation type="submission" date="2024-07" db="EMBL/GenBank/DDBJ databases">
        <title>Halotolerant mesophilic bacterium Ornithinibacillus sp. 4-3, sp. nov., isolated from soil.</title>
        <authorList>
            <person name="Sidarenka A.V."/>
            <person name="Guliayeva D.E."/>
            <person name="Leanovich S.I."/>
            <person name="Hileuskaya K.S."/>
            <person name="Akhremchuk A.E."/>
            <person name="Sikolenko M.A."/>
            <person name="Valentovich L.N."/>
        </authorList>
    </citation>
    <scope>NUCLEOTIDE SEQUENCE</scope>
    <source>
        <strain evidence="5">4-3</strain>
    </source>
</reference>
<dbReference type="GO" id="GO:0046872">
    <property type="term" value="F:metal ion binding"/>
    <property type="evidence" value="ECO:0007669"/>
    <property type="project" value="UniProtKB-KW"/>
</dbReference>
<evidence type="ECO:0000256" key="2">
    <source>
        <dbReference type="ARBA" id="ARBA00022801"/>
    </source>
</evidence>
<dbReference type="Pfam" id="PF07687">
    <property type="entry name" value="M20_dimer"/>
    <property type="match status" value="1"/>
</dbReference>
<evidence type="ECO:0000313" key="5">
    <source>
        <dbReference type="EMBL" id="XDK32535.1"/>
    </source>
</evidence>